<evidence type="ECO:0000256" key="9">
    <source>
        <dbReference type="PIRNR" id="PIRNR004862"/>
    </source>
</evidence>
<dbReference type="InterPro" id="IPR006182">
    <property type="entry name" value="FliF_N_dom"/>
</dbReference>
<proteinExistence type="inferred from homology"/>
<evidence type="ECO:0000259" key="13">
    <source>
        <dbReference type="Pfam" id="PF08345"/>
    </source>
</evidence>
<dbReference type="Proteomes" id="UP000192721">
    <property type="component" value="Unassembled WGS sequence"/>
</dbReference>
<comment type="function">
    <text evidence="9">The M ring may be actively involved in energy transduction.</text>
</comment>
<dbReference type="NCBIfam" id="TIGR00206">
    <property type="entry name" value="fliF"/>
    <property type="match status" value="1"/>
</dbReference>
<dbReference type="EMBL" id="MUKV01000005">
    <property type="protein sequence ID" value="OQS42440.1"/>
    <property type="molecule type" value="Genomic_DNA"/>
</dbReference>
<comment type="subcellular location">
    <subcellularLocation>
        <location evidence="1 9">Bacterial flagellum basal body</location>
    </subcellularLocation>
    <subcellularLocation>
        <location evidence="2">Cell membrane</location>
        <topology evidence="2">Multi-pass membrane protein</topology>
    </subcellularLocation>
</comment>
<sequence length="580" mass="61654">MADLAEENATPVWRSRMNEASDRFKALPNNKKVLFLAAVAAIFAVIVGAVVLNRTPSYKILFSNISDRDGGQVAASLQQMNVPYQLGEGGTISVPSDKVYDARLKLAAQGLPKAGGVGFELMDNQKFGISQFAEQVNYQRAIEGELARTIEAVGSVESARVHIAIPKQSVFVREQQQPTASVMLTLFRGRLLDAGQIAGILHLVSSSVPNLPVKNVTIVDQDGNLLSKQSGPDENSGLDQRQLGYVRQIEEGYVKRIEDILEPIFGKGNSRAQVTASVDFAEVEQTSETFKPNSSPNPSATRSQQISEKLNNGAALPSGVPGALSNQPPSAASAPITLPPGAAPGTATLSGQTMGASGALQRDITTNYEVDKTIQHTKMPQGGVKRLSAAVVVNYRRMPDKNGEMKPTPLTPQEVQQINNLVKEAMGFNTQRGDTLNVVNAAFADAEVPATLQEKVTDYVTSNGSSLIKYGLLTIAVLYLLFGVVRPIMRDLVKPPAPAKGSEEEAAAQAAAAGGRLLGVAGEEGEEGAAGHSGGAAGGGDPREAQMRQYTTNLEAVREMVKSDPRMAAQIIKEWISADE</sequence>
<evidence type="ECO:0000256" key="1">
    <source>
        <dbReference type="ARBA" id="ARBA00004117"/>
    </source>
</evidence>
<evidence type="ECO:0000256" key="3">
    <source>
        <dbReference type="ARBA" id="ARBA00007971"/>
    </source>
</evidence>
<dbReference type="GO" id="GO:0009431">
    <property type="term" value="C:bacterial-type flagellum basal body, MS ring"/>
    <property type="evidence" value="ECO:0007669"/>
    <property type="project" value="InterPro"/>
</dbReference>
<feature type="compositionally biased region" description="Polar residues" evidence="10">
    <location>
        <begin position="285"/>
        <end position="310"/>
    </location>
</feature>
<evidence type="ECO:0000256" key="6">
    <source>
        <dbReference type="ARBA" id="ARBA00022989"/>
    </source>
</evidence>
<dbReference type="Pfam" id="PF08345">
    <property type="entry name" value="YscJ_FliF_C"/>
    <property type="match status" value="1"/>
</dbReference>
<evidence type="ECO:0000256" key="11">
    <source>
        <dbReference type="SAM" id="Phobius"/>
    </source>
</evidence>
<accession>A0A1W0D611</accession>
<evidence type="ECO:0000256" key="7">
    <source>
        <dbReference type="ARBA" id="ARBA00023136"/>
    </source>
</evidence>
<evidence type="ECO:0000256" key="4">
    <source>
        <dbReference type="ARBA" id="ARBA00022475"/>
    </source>
</evidence>
<name>A0A1W0D611_9NEIS</name>
<keyword evidence="14" id="KW-0969">Cilium</keyword>
<evidence type="ECO:0000256" key="5">
    <source>
        <dbReference type="ARBA" id="ARBA00022692"/>
    </source>
</evidence>
<evidence type="ECO:0000256" key="2">
    <source>
        <dbReference type="ARBA" id="ARBA00004651"/>
    </source>
</evidence>
<keyword evidence="4" id="KW-1003">Cell membrane</keyword>
<dbReference type="InterPro" id="IPR000067">
    <property type="entry name" value="FlgMring_FliF"/>
</dbReference>
<evidence type="ECO:0000259" key="12">
    <source>
        <dbReference type="Pfam" id="PF01514"/>
    </source>
</evidence>
<dbReference type="InterPro" id="IPR013556">
    <property type="entry name" value="Flag_M-ring_C"/>
</dbReference>
<dbReference type="GO" id="GO:0003774">
    <property type="term" value="F:cytoskeletal motor activity"/>
    <property type="evidence" value="ECO:0007669"/>
    <property type="project" value="InterPro"/>
</dbReference>
<dbReference type="PANTHER" id="PTHR30046:SF0">
    <property type="entry name" value="FLAGELLAR M-RING PROTEIN"/>
    <property type="match status" value="1"/>
</dbReference>
<feature type="transmembrane region" description="Helical" evidence="11">
    <location>
        <begin position="33"/>
        <end position="52"/>
    </location>
</feature>
<dbReference type="PRINTS" id="PR01009">
    <property type="entry name" value="FLGMRINGFLIF"/>
</dbReference>
<reference evidence="14 15" key="1">
    <citation type="submission" date="2017-02" db="EMBL/GenBank/DDBJ databases">
        <title>Chromobacterium haemolyticum H5244.</title>
        <authorList>
            <person name="Gulvik C.A."/>
        </authorList>
    </citation>
    <scope>NUCLEOTIDE SEQUENCE [LARGE SCALE GENOMIC DNA]</scope>
    <source>
        <strain evidence="14 15">H5244</strain>
    </source>
</reference>
<feature type="region of interest" description="Disordered" evidence="10">
    <location>
        <begin position="285"/>
        <end position="357"/>
    </location>
</feature>
<evidence type="ECO:0000313" key="14">
    <source>
        <dbReference type="EMBL" id="OQS42440.1"/>
    </source>
</evidence>
<dbReference type="AlphaFoldDB" id="A0A1W0D611"/>
<comment type="caution">
    <text evidence="14">The sequence shown here is derived from an EMBL/GenBank/DDBJ whole genome shotgun (WGS) entry which is preliminary data.</text>
</comment>
<dbReference type="GO" id="GO:0071973">
    <property type="term" value="P:bacterial-type flagellum-dependent cell motility"/>
    <property type="evidence" value="ECO:0007669"/>
    <property type="project" value="InterPro"/>
</dbReference>
<dbReference type="PIRSF" id="PIRSF004862">
    <property type="entry name" value="FliF"/>
    <property type="match status" value="1"/>
</dbReference>
<dbReference type="GO" id="GO:0005886">
    <property type="term" value="C:plasma membrane"/>
    <property type="evidence" value="ECO:0007669"/>
    <property type="project" value="UniProtKB-SubCell"/>
</dbReference>
<keyword evidence="14" id="KW-0966">Cell projection</keyword>
<dbReference type="Pfam" id="PF01514">
    <property type="entry name" value="YscJ_FliF"/>
    <property type="match status" value="1"/>
</dbReference>
<keyword evidence="5 11" id="KW-0812">Transmembrane</keyword>
<dbReference type="Gene3D" id="3.30.300.30">
    <property type="match status" value="1"/>
</dbReference>
<feature type="domain" description="Flagellar M-ring C-terminal" evidence="13">
    <location>
        <begin position="261"/>
        <end position="443"/>
    </location>
</feature>
<gene>
    <name evidence="14" type="ORF">B0T45_06555</name>
</gene>
<organism evidence="14 15">
    <name type="scientific">Chromobacterium haemolyticum</name>
    <dbReference type="NCBI Taxonomy" id="394935"/>
    <lineage>
        <taxon>Bacteria</taxon>
        <taxon>Pseudomonadati</taxon>
        <taxon>Pseudomonadota</taxon>
        <taxon>Betaproteobacteria</taxon>
        <taxon>Neisseriales</taxon>
        <taxon>Chromobacteriaceae</taxon>
        <taxon>Chromobacterium</taxon>
    </lineage>
</organism>
<evidence type="ECO:0000256" key="10">
    <source>
        <dbReference type="SAM" id="MobiDB-lite"/>
    </source>
</evidence>
<evidence type="ECO:0000256" key="8">
    <source>
        <dbReference type="ARBA" id="ARBA00023143"/>
    </source>
</evidence>
<feature type="region of interest" description="Disordered" evidence="10">
    <location>
        <begin position="524"/>
        <end position="544"/>
    </location>
</feature>
<keyword evidence="14" id="KW-0282">Flagellum</keyword>
<dbReference type="InterPro" id="IPR043427">
    <property type="entry name" value="YscJ/FliF"/>
</dbReference>
<dbReference type="PANTHER" id="PTHR30046">
    <property type="entry name" value="FLAGELLAR M-RING PROTEIN"/>
    <property type="match status" value="1"/>
</dbReference>
<comment type="similarity">
    <text evidence="3 9">Belongs to the FliF family.</text>
</comment>
<dbReference type="InterPro" id="IPR045851">
    <property type="entry name" value="AMP-bd_C_sf"/>
</dbReference>
<keyword evidence="6 11" id="KW-1133">Transmembrane helix</keyword>
<keyword evidence="8 9" id="KW-0975">Bacterial flagellum</keyword>
<keyword evidence="7 11" id="KW-0472">Membrane</keyword>
<feature type="compositionally biased region" description="Gly residues" evidence="10">
    <location>
        <begin position="531"/>
        <end position="540"/>
    </location>
</feature>
<feature type="domain" description="Flagellar M-ring N-terminal" evidence="12">
    <location>
        <begin position="54"/>
        <end position="227"/>
    </location>
</feature>
<protein>
    <recommendedName>
        <fullName evidence="9">Flagellar M-ring protein</fullName>
    </recommendedName>
</protein>
<evidence type="ECO:0000313" key="15">
    <source>
        <dbReference type="Proteomes" id="UP000192721"/>
    </source>
</evidence>